<sequence length="141" mass="15152">MKPRISVLTLGVADLERSLLFYRDGLGLPTQGVVGQEFEHGAVAFFDLSGGLKLAIWAQDDIAHDTGLPVSPVSSTAMTIGHNVSRKEEVDEVMASAAAAGAEIVKPAQDAFWGGYSGYFRDPDGHVWEIVWNPQLLPADD</sequence>
<gene>
    <name evidence="2" type="ORF">ABID41_001710</name>
</gene>
<comment type="caution">
    <text evidence="2">The sequence shown here is derived from an EMBL/GenBank/DDBJ whole genome shotgun (WGS) entry which is preliminary data.</text>
</comment>
<evidence type="ECO:0000313" key="2">
    <source>
        <dbReference type="EMBL" id="MET3526615.1"/>
    </source>
</evidence>
<dbReference type="InterPro" id="IPR004360">
    <property type="entry name" value="Glyas_Fos-R_dOase_dom"/>
</dbReference>
<dbReference type="InterPro" id="IPR029068">
    <property type="entry name" value="Glyas_Bleomycin-R_OHBP_Dase"/>
</dbReference>
<dbReference type="Pfam" id="PF00903">
    <property type="entry name" value="Glyoxalase"/>
    <property type="match status" value="1"/>
</dbReference>
<feature type="domain" description="VOC" evidence="1">
    <location>
        <begin position="4"/>
        <end position="133"/>
    </location>
</feature>
<dbReference type="RefSeq" id="WP_331930634.1">
    <property type="nucleotide sequence ID" value="NZ_JBEPLU010000001.1"/>
</dbReference>
<dbReference type="PANTHER" id="PTHR36503:SF1">
    <property type="entry name" value="BLR2520 PROTEIN"/>
    <property type="match status" value="1"/>
</dbReference>
<dbReference type="PANTHER" id="PTHR36503">
    <property type="entry name" value="BLR2520 PROTEIN"/>
    <property type="match status" value="1"/>
</dbReference>
<reference evidence="2 3" key="1">
    <citation type="submission" date="2024-06" db="EMBL/GenBank/DDBJ databases">
        <title>Genomic Encyclopedia of Type Strains, Phase IV (KMG-IV): sequencing the most valuable type-strain genomes for metagenomic binning, comparative biology and taxonomic classification.</title>
        <authorList>
            <person name="Goeker M."/>
        </authorList>
    </citation>
    <scope>NUCLEOTIDE SEQUENCE [LARGE SCALE GENOMIC DNA]</scope>
    <source>
        <strain evidence="2 3">DSM 17809</strain>
    </source>
</reference>
<dbReference type="Proteomes" id="UP001549110">
    <property type="component" value="Unassembled WGS sequence"/>
</dbReference>
<dbReference type="InterPro" id="IPR037523">
    <property type="entry name" value="VOC_core"/>
</dbReference>
<evidence type="ECO:0000259" key="1">
    <source>
        <dbReference type="PROSITE" id="PS51819"/>
    </source>
</evidence>
<name>A0ABV2EHV4_9CAUL</name>
<accession>A0ABV2EHV4</accession>
<dbReference type="EMBL" id="JBEPLU010000001">
    <property type="protein sequence ID" value="MET3526615.1"/>
    <property type="molecule type" value="Genomic_DNA"/>
</dbReference>
<dbReference type="Gene3D" id="3.10.180.10">
    <property type="entry name" value="2,3-Dihydroxybiphenyl 1,2-Dioxygenase, domain 1"/>
    <property type="match status" value="1"/>
</dbReference>
<dbReference type="SUPFAM" id="SSF54593">
    <property type="entry name" value="Glyoxalase/Bleomycin resistance protein/Dihydroxybiphenyl dioxygenase"/>
    <property type="match status" value="1"/>
</dbReference>
<organism evidence="2 3">
    <name type="scientific">Phenylobacterium koreense</name>
    <dbReference type="NCBI Taxonomy" id="266125"/>
    <lineage>
        <taxon>Bacteria</taxon>
        <taxon>Pseudomonadati</taxon>
        <taxon>Pseudomonadota</taxon>
        <taxon>Alphaproteobacteria</taxon>
        <taxon>Caulobacterales</taxon>
        <taxon>Caulobacteraceae</taxon>
        <taxon>Phenylobacterium</taxon>
    </lineage>
</organism>
<dbReference type="PROSITE" id="PS51819">
    <property type="entry name" value="VOC"/>
    <property type="match status" value="1"/>
</dbReference>
<proteinExistence type="predicted"/>
<evidence type="ECO:0000313" key="3">
    <source>
        <dbReference type="Proteomes" id="UP001549110"/>
    </source>
</evidence>
<keyword evidence="3" id="KW-1185">Reference proteome</keyword>
<protein>
    <submittedName>
        <fullName evidence="2">Catechol 2,3-dioxygenase-like lactoylglutathione lyase family enzyme</fullName>
    </submittedName>
</protein>